<accession>A0AAN0K7P4</accession>
<dbReference type="AlphaFoldDB" id="A0AAN0K7P4"/>
<dbReference type="EMBL" id="AP028056">
    <property type="protein sequence ID" value="BEH03213.1"/>
    <property type="molecule type" value="Genomic_DNA"/>
</dbReference>
<evidence type="ECO:0000259" key="1">
    <source>
        <dbReference type="PROSITE" id="PS51186"/>
    </source>
</evidence>
<keyword evidence="3" id="KW-1185">Reference proteome</keyword>
<gene>
    <name evidence="2" type="ORF">brsh051_24940</name>
</gene>
<dbReference type="PROSITE" id="PS51186">
    <property type="entry name" value="GNAT"/>
    <property type="match status" value="1"/>
</dbReference>
<sequence>MKQLVHPLTRTQIESPPFWALLYEAAGVADDALRHIRDTELPALEVIGVTDGDVVAFAAFAVTADELTLEYIAVDAGTRGRGIGASLVDAIRSTHPGLPLLAETDNDAVDFYRALGFTVEPRPTDPRWPGRPRYRCTLGASSA</sequence>
<organism evidence="2 3">
    <name type="scientific">Brooklawnia propionicigenes</name>
    <dbReference type="NCBI Taxonomy" id="3041175"/>
    <lineage>
        <taxon>Bacteria</taxon>
        <taxon>Bacillati</taxon>
        <taxon>Actinomycetota</taxon>
        <taxon>Actinomycetes</taxon>
        <taxon>Propionibacteriales</taxon>
        <taxon>Propionibacteriaceae</taxon>
        <taxon>Brooklawnia</taxon>
    </lineage>
</organism>
<dbReference type="Gene3D" id="3.40.630.30">
    <property type="match status" value="1"/>
</dbReference>
<dbReference type="Pfam" id="PF13508">
    <property type="entry name" value="Acetyltransf_7"/>
    <property type="match status" value="1"/>
</dbReference>
<dbReference type="InterPro" id="IPR000182">
    <property type="entry name" value="GNAT_dom"/>
</dbReference>
<evidence type="ECO:0000313" key="3">
    <source>
        <dbReference type="Proteomes" id="UP001431656"/>
    </source>
</evidence>
<protein>
    <submittedName>
        <fullName evidence="2">GNAT family N-acetyltransferase</fullName>
    </submittedName>
</protein>
<proteinExistence type="predicted"/>
<dbReference type="SUPFAM" id="SSF55729">
    <property type="entry name" value="Acyl-CoA N-acyltransferases (Nat)"/>
    <property type="match status" value="1"/>
</dbReference>
<dbReference type="RefSeq" id="WP_286265516.1">
    <property type="nucleotide sequence ID" value="NZ_AP028056.1"/>
</dbReference>
<evidence type="ECO:0000313" key="2">
    <source>
        <dbReference type="EMBL" id="BEH03213.1"/>
    </source>
</evidence>
<feature type="domain" description="N-acetyltransferase" evidence="1">
    <location>
        <begin position="3"/>
        <end position="139"/>
    </location>
</feature>
<dbReference type="InterPro" id="IPR016181">
    <property type="entry name" value="Acyl_CoA_acyltransferase"/>
</dbReference>
<dbReference type="Proteomes" id="UP001431656">
    <property type="component" value="Chromosome"/>
</dbReference>
<reference evidence="2" key="1">
    <citation type="journal article" date="2024" name="Int. J. Syst. Evol. Microbiol.">
        <title>Brooklawnia propionicigenes sp. nov., a facultatively anaerobic, propionate-producing bacterium isolated from a methanogenic reactor treating waste from cattle farms.</title>
        <authorList>
            <person name="Akita Y."/>
            <person name="Ueki A."/>
            <person name="Tonouchi A."/>
            <person name="Sugawara Y."/>
            <person name="Honma S."/>
            <person name="Kaku N."/>
            <person name="Ueki K."/>
        </authorList>
    </citation>
    <scope>NUCLEOTIDE SEQUENCE</scope>
    <source>
        <strain evidence="2">SH051</strain>
    </source>
</reference>
<dbReference type="GO" id="GO:0016747">
    <property type="term" value="F:acyltransferase activity, transferring groups other than amino-acyl groups"/>
    <property type="evidence" value="ECO:0007669"/>
    <property type="project" value="InterPro"/>
</dbReference>
<dbReference type="KEGG" id="broo:brsh051_24940"/>
<name>A0AAN0K7P4_9ACTN</name>